<dbReference type="KEGG" id="trg:TRUGW13939_03749"/>
<dbReference type="EMBL" id="CP055899">
    <property type="protein sequence ID" value="QKX56643.1"/>
    <property type="molecule type" value="Genomic_DNA"/>
</dbReference>
<gene>
    <name evidence="2" type="ORF">TRUGW13939_03749</name>
</gene>
<organism evidence="2 3">
    <name type="scientific">Talaromyces rugulosus</name>
    <name type="common">Penicillium rugulosum</name>
    <dbReference type="NCBI Taxonomy" id="121627"/>
    <lineage>
        <taxon>Eukaryota</taxon>
        <taxon>Fungi</taxon>
        <taxon>Dikarya</taxon>
        <taxon>Ascomycota</taxon>
        <taxon>Pezizomycotina</taxon>
        <taxon>Eurotiomycetes</taxon>
        <taxon>Eurotiomycetidae</taxon>
        <taxon>Eurotiales</taxon>
        <taxon>Trichocomaceae</taxon>
        <taxon>Talaromyces</taxon>
        <taxon>Talaromyces sect. Islandici</taxon>
    </lineage>
</organism>
<keyword evidence="3" id="KW-1185">Reference proteome</keyword>
<accession>A0A7H8QUG8</accession>
<evidence type="ECO:0000313" key="2">
    <source>
        <dbReference type="EMBL" id="QKX56643.1"/>
    </source>
</evidence>
<dbReference type="RefSeq" id="XP_035342821.1">
    <property type="nucleotide sequence ID" value="XM_035486928.1"/>
</dbReference>
<feature type="compositionally biased region" description="Low complexity" evidence="1">
    <location>
        <begin position="54"/>
        <end position="68"/>
    </location>
</feature>
<evidence type="ECO:0000313" key="3">
    <source>
        <dbReference type="Proteomes" id="UP000509510"/>
    </source>
</evidence>
<feature type="region of interest" description="Disordered" evidence="1">
    <location>
        <begin position="38"/>
        <end position="70"/>
    </location>
</feature>
<name>A0A7H8QUG8_TALRU</name>
<dbReference type="GeneID" id="55991252"/>
<sequence>MTYALCGFKCIEDEGSKLAASCTHQCHLRRYATDSNFSSDETVRGRSHDGIFPLSSSRTSNSTLLSTRHPSGPLLRNPGHSLCLIKLTSAPWILYRFIRSSAIPQRVELSEFSSLGHNMFDPGPQSHMDDIGGNLKPLSVGVNSSLTFGICVATVATVATGGIGSNVVGCSGVGYVKAEFAAGAQLEPDEQQDSGSLAGNKLGWHCVGVSGPAGECWLDEGWDGGFVSAGIASFLDVSGTEH</sequence>
<reference evidence="3" key="1">
    <citation type="submission" date="2020-06" db="EMBL/GenBank/DDBJ databases">
        <title>A chromosome-scale genome assembly of Talaromyces rugulosus W13939.</title>
        <authorList>
            <person name="Wang B."/>
            <person name="Guo L."/>
            <person name="Ye K."/>
            <person name="Wang L."/>
        </authorList>
    </citation>
    <scope>NUCLEOTIDE SEQUENCE [LARGE SCALE GENOMIC DNA]</scope>
    <source>
        <strain evidence="3">W13939</strain>
    </source>
</reference>
<proteinExistence type="predicted"/>
<evidence type="ECO:0000256" key="1">
    <source>
        <dbReference type="SAM" id="MobiDB-lite"/>
    </source>
</evidence>
<dbReference type="AlphaFoldDB" id="A0A7H8QUG8"/>
<protein>
    <submittedName>
        <fullName evidence="2">Uncharacterized protein</fullName>
    </submittedName>
</protein>
<dbReference type="Proteomes" id="UP000509510">
    <property type="component" value="Chromosome II"/>
</dbReference>